<organism evidence="1">
    <name type="scientific">Chryseobacterium indologenes</name>
    <name type="common">Flavobacterium indologenes</name>
    <dbReference type="NCBI Taxonomy" id="253"/>
    <lineage>
        <taxon>Bacteria</taxon>
        <taxon>Pseudomonadati</taxon>
        <taxon>Bacteroidota</taxon>
        <taxon>Flavobacteriia</taxon>
        <taxon>Flavobacteriales</taxon>
        <taxon>Weeksellaceae</taxon>
        <taxon>Chryseobacterium group</taxon>
        <taxon>Chryseobacterium</taxon>
    </lineage>
</organism>
<dbReference type="EMBL" id="CP035532">
    <property type="protein sequence ID" value="QBA21830.1"/>
    <property type="molecule type" value="Genomic_DNA"/>
</dbReference>
<sequence>MKKIISTLLFASLIAYSCNKTKTQAQKSSSAIIKKDTAPVQQEQSTAGKQVSDFVSSQYEIQYETEGDLNQDGLPDKALVLRKKDDTLAQRTMIVLLKNPDKTYRLFKSSETVLPDEYNESGYKIHDPEDISIEKGILNINLYDIGPYGNQFSTFKYVNDNLILTYVETYNMGAGSHSALYYEPMKGKVTLETVNTMVEEMPSETKKVQVKKERFLFENVSPDDVVTNVYNSVEQE</sequence>
<evidence type="ECO:0000313" key="1">
    <source>
        <dbReference type="EMBL" id="QBA21830.1"/>
    </source>
</evidence>
<dbReference type="PROSITE" id="PS51257">
    <property type="entry name" value="PROKAR_LIPOPROTEIN"/>
    <property type="match status" value="1"/>
</dbReference>
<gene>
    <name evidence="1" type="ORF">EU348_11765</name>
</gene>
<name>A0A411DNE2_CHRID</name>
<dbReference type="AlphaFoldDB" id="A0A411DNE2"/>
<accession>A0A411DNE2</accession>
<protein>
    <recommendedName>
        <fullName evidence="2">Lipoprotein</fullName>
    </recommendedName>
</protein>
<evidence type="ECO:0008006" key="2">
    <source>
        <dbReference type="Google" id="ProtNLM"/>
    </source>
</evidence>
<proteinExistence type="predicted"/>
<reference evidence="1" key="1">
    <citation type="submission" date="2019-01" db="EMBL/GenBank/DDBJ databases">
        <title>Whole Genome Sequencing for Putative Detection of Antimicrobial Resistance and Potential Virulence Factors in Chryseobacterium indologenes isolated from Nile Tilapia in Tanzania.</title>
        <authorList>
            <person name="Mwega E."/>
            <person name="Mutoloki S."/>
            <person name="Mugimba K."/>
            <person name="Colquhoun D."/>
            <person name="Mdegela R."/>
            <person name="Evensen O."/>
            <person name="Wasteson Y."/>
        </authorList>
    </citation>
    <scope>NUCLEOTIDE SEQUENCE [LARGE SCALE GENOMIC DNA]</scope>
    <source>
        <strain evidence="1">StR 01</strain>
    </source>
</reference>